<dbReference type="KEGG" id="chk:D4L85_18690"/>
<dbReference type="Pfam" id="PF01638">
    <property type="entry name" value="HxlR"/>
    <property type="match status" value="1"/>
</dbReference>
<keyword evidence="1" id="KW-0805">Transcription regulation</keyword>
<dbReference type="OrthoDB" id="8231503at2"/>
<accession>A0A385SR91</accession>
<evidence type="ECO:0000313" key="5">
    <source>
        <dbReference type="EMBL" id="AYB32475.1"/>
    </source>
</evidence>
<dbReference type="EMBL" id="CP032382">
    <property type="protein sequence ID" value="AYB32475.1"/>
    <property type="molecule type" value="Genomic_DNA"/>
</dbReference>
<feature type="domain" description="HTH hxlR-type" evidence="4">
    <location>
        <begin position="1"/>
        <end position="99"/>
    </location>
</feature>
<dbReference type="InterPro" id="IPR036390">
    <property type="entry name" value="WH_DNA-bd_sf"/>
</dbReference>
<dbReference type="GO" id="GO:0003677">
    <property type="term" value="F:DNA binding"/>
    <property type="evidence" value="ECO:0007669"/>
    <property type="project" value="UniProtKB-KW"/>
</dbReference>
<organism evidence="5 6">
    <name type="scientific">Chryseolinea soli</name>
    <dbReference type="NCBI Taxonomy" id="2321403"/>
    <lineage>
        <taxon>Bacteria</taxon>
        <taxon>Pseudomonadati</taxon>
        <taxon>Bacteroidota</taxon>
        <taxon>Cytophagia</taxon>
        <taxon>Cytophagales</taxon>
        <taxon>Fulvivirgaceae</taxon>
        <taxon>Chryseolinea</taxon>
    </lineage>
</organism>
<evidence type="ECO:0000256" key="2">
    <source>
        <dbReference type="ARBA" id="ARBA00023125"/>
    </source>
</evidence>
<keyword evidence="3" id="KW-0804">Transcription</keyword>
<dbReference type="PANTHER" id="PTHR33204:SF29">
    <property type="entry name" value="TRANSCRIPTIONAL REGULATOR"/>
    <property type="match status" value="1"/>
</dbReference>
<protein>
    <submittedName>
        <fullName evidence="5">Transcriptional regulator</fullName>
    </submittedName>
</protein>
<dbReference type="PROSITE" id="PS51118">
    <property type="entry name" value="HTH_HXLR"/>
    <property type="match status" value="1"/>
</dbReference>
<proteinExistence type="predicted"/>
<evidence type="ECO:0000259" key="4">
    <source>
        <dbReference type="PROSITE" id="PS51118"/>
    </source>
</evidence>
<evidence type="ECO:0000256" key="1">
    <source>
        <dbReference type="ARBA" id="ARBA00023015"/>
    </source>
</evidence>
<keyword evidence="2" id="KW-0238">DNA-binding</keyword>
<keyword evidence="6" id="KW-1185">Reference proteome</keyword>
<dbReference type="PANTHER" id="PTHR33204">
    <property type="entry name" value="TRANSCRIPTIONAL REGULATOR, MARR FAMILY"/>
    <property type="match status" value="1"/>
</dbReference>
<evidence type="ECO:0000313" key="6">
    <source>
        <dbReference type="Proteomes" id="UP000266183"/>
    </source>
</evidence>
<gene>
    <name evidence="5" type="ORF">D4L85_18690</name>
</gene>
<sequence>MMTRIFEMIGGKWKPIILYLIQHDINRFGSLKRSMPRISKKVLTEQLRELEEDQLIARRIVLAHPPQIIEYSLTSTGISLRQLIDEMVRWGVTHLNSPHKPEWIRLTGGVSSLSTLTDQPKSICAGG</sequence>
<dbReference type="AlphaFoldDB" id="A0A385SR91"/>
<dbReference type="Gene3D" id="1.10.10.10">
    <property type="entry name" value="Winged helix-like DNA-binding domain superfamily/Winged helix DNA-binding domain"/>
    <property type="match status" value="1"/>
</dbReference>
<dbReference type="Proteomes" id="UP000266183">
    <property type="component" value="Chromosome"/>
</dbReference>
<evidence type="ECO:0000256" key="3">
    <source>
        <dbReference type="ARBA" id="ARBA00023163"/>
    </source>
</evidence>
<reference evidence="6" key="1">
    <citation type="submission" date="2018-09" db="EMBL/GenBank/DDBJ databases">
        <title>Chryseolinea sp. KIS68-18 isolated from soil.</title>
        <authorList>
            <person name="Weon H.-Y."/>
            <person name="Kwon S.-W."/>
            <person name="Lee S.A."/>
        </authorList>
    </citation>
    <scope>NUCLEOTIDE SEQUENCE [LARGE SCALE GENOMIC DNA]</scope>
    <source>
        <strain evidence="6">KIS68-18</strain>
    </source>
</reference>
<dbReference type="InterPro" id="IPR002577">
    <property type="entry name" value="HTH_HxlR"/>
</dbReference>
<dbReference type="InterPro" id="IPR036388">
    <property type="entry name" value="WH-like_DNA-bd_sf"/>
</dbReference>
<name>A0A385SR91_9BACT</name>
<dbReference type="SUPFAM" id="SSF46785">
    <property type="entry name" value="Winged helix' DNA-binding domain"/>
    <property type="match status" value="1"/>
</dbReference>